<dbReference type="AlphaFoldDB" id="A0A919DRK7"/>
<feature type="compositionally biased region" description="Low complexity" evidence="1">
    <location>
        <begin position="83"/>
        <end position="96"/>
    </location>
</feature>
<keyword evidence="3" id="KW-1185">Reference proteome</keyword>
<name>A0A919DRK7_9ACTN</name>
<feature type="region of interest" description="Disordered" evidence="1">
    <location>
        <begin position="56"/>
        <end position="105"/>
    </location>
</feature>
<sequence length="105" mass="10414">MTIATERGGRGACNGAPGRGRRAGGTQERAGPGLRGWLAFGCASVAAAAAAEVQGLGPGPYDPARRDLGPCRGLPMPAPFPKPGAAAPGPGFIGAPRLVLNRRTG</sequence>
<gene>
    <name evidence="2" type="ORF">GCM10018785_49330</name>
</gene>
<accession>A0A919DRK7</accession>
<proteinExistence type="predicted"/>
<dbReference type="EMBL" id="BNBT01000088">
    <property type="protein sequence ID" value="GHE75136.1"/>
    <property type="molecule type" value="Genomic_DNA"/>
</dbReference>
<evidence type="ECO:0000313" key="3">
    <source>
        <dbReference type="Proteomes" id="UP000608024"/>
    </source>
</evidence>
<protein>
    <submittedName>
        <fullName evidence="2">Uncharacterized protein</fullName>
    </submittedName>
</protein>
<comment type="caution">
    <text evidence="2">The sequence shown here is derived from an EMBL/GenBank/DDBJ whole genome shotgun (WGS) entry which is preliminary data.</text>
</comment>
<feature type="region of interest" description="Disordered" evidence="1">
    <location>
        <begin position="1"/>
        <end position="30"/>
    </location>
</feature>
<evidence type="ECO:0000256" key="1">
    <source>
        <dbReference type="SAM" id="MobiDB-lite"/>
    </source>
</evidence>
<reference evidence="2" key="2">
    <citation type="submission" date="2020-09" db="EMBL/GenBank/DDBJ databases">
        <authorList>
            <person name="Sun Q."/>
            <person name="Ohkuma M."/>
        </authorList>
    </citation>
    <scope>NUCLEOTIDE SEQUENCE</scope>
    <source>
        <strain evidence="2">JCM 4784</strain>
    </source>
</reference>
<organism evidence="2 3">
    <name type="scientific">Streptomyces longispororuber</name>
    <dbReference type="NCBI Taxonomy" id="68230"/>
    <lineage>
        <taxon>Bacteria</taxon>
        <taxon>Bacillati</taxon>
        <taxon>Actinomycetota</taxon>
        <taxon>Actinomycetes</taxon>
        <taxon>Kitasatosporales</taxon>
        <taxon>Streptomycetaceae</taxon>
        <taxon>Streptomyces</taxon>
    </lineage>
</organism>
<evidence type="ECO:0000313" key="2">
    <source>
        <dbReference type="EMBL" id="GHE75136.1"/>
    </source>
</evidence>
<dbReference type="Proteomes" id="UP000608024">
    <property type="component" value="Unassembled WGS sequence"/>
</dbReference>
<reference evidence="2" key="1">
    <citation type="journal article" date="2014" name="Int. J. Syst. Evol. Microbiol.">
        <title>Complete genome sequence of Corynebacterium casei LMG S-19264T (=DSM 44701T), isolated from a smear-ripened cheese.</title>
        <authorList>
            <consortium name="US DOE Joint Genome Institute (JGI-PGF)"/>
            <person name="Walter F."/>
            <person name="Albersmeier A."/>
            <person name="Kalinowski J."/>
            <person name="Ruckert C."/>
        </authorList>
    </citation>
    <scope>NUCLEOTIDE SEQUENCE</scope>
    <source>
        <strain evidence="2">JCM 4784</strain>
    </source>
</reference>